<evidence type="ECO:0000313" key="2">
    <source>
        <dbReference type="EMBL" id="QOP44291.1"/>
    </source>
</evidence>
<dbReference type="InterPro" id="IPR041633">
    <property type="entry name" value="Polbeta"/>
</dbReference>
<reference evidence="2 3" key="1">
    <citation type="submission" date="2019-06" db="EMBL/GenBank/DDBJ databases">
        <title>Sulfurimonas gotlandica sp. nov., a chemoautotrophic and psychrotolerant epsilonproteobacterium isolated from a pelagic redoxcline, and an emended description of the genus Sulfurimonas.</title>
        <authorList>
            <person name="Wang S."/>
            <person name="Jiang L."/>
            <person name="Shao Z."/>
        </authorList>
    </citation>
    <scope>NUCLEOTIDE SEQUENCE [LARGE SCALE GENOMIC DNA]</scope>
    <source>
        <strain evidence="2 3">S2-6</strain>
    </source>
</reference>
<proteinExistence type="predicted"/>
<dbReference type="PANTHER" id="PTHR43852:SF2">
    <property type="entry name" value="PROTEIN ADENYLYLTRANSFERASE MNTA"/>
    <property type="match status" value="1"/>
</dbReference>
<dbReference type="SUPFAM" id="SSF81301">
    <property type="entry name" value="Nucleotidyltransferase"/>
    <property type="match status" value="1"/>
</dbReference>
<dbReference type="EMBL" id="CP041235">
    <property type="protein sequence ID" value="QOP44291.1"/>
    <property type="molecule type" value="Genomic_DNA"/>
</dbReference>
<protein>
    <submittedName>
        <fullName evidence="2">Nucleotidyltransferase domain-containing protein</fullName>
    </submittedName>
</protein>
<dbReference type="InterPro" id="IPR052930">
    <property type="entry name" value="TA_antitoxin_MntA"/>
</dbReference>
<dbReference type="Pfam" id="PF18765">
    <property type="entry name" value="Polbeta"/>
    <property type="match status" value="1"/>
</dbReference>
<dbReference type="KEGG" id="ssei:FJR45_10190"/>
<name>A0A7M1B3I7_9BACT</name>
<dbReference type="RefSeq" id="WP_193150441.1">
    <property type="nucleotide sequence ID" value="NZ_CP041235.1"/>
</dbReference>
<organism evidence="2 3">
    <name type="scientific">Sulfurimonas sediminis</name>
    <dbReference type="NCBI Taxonomy" id="2590020"/>
    <lineage>
        <taxon>Bacteria</taxon>
        <taxon>Pseudomonadati</taxon>
        <taxon>Campylobacterota</taxon>
        <taxon>Epsilonproteobacteria</taxon>
        <taxon>Campylobacterales</taxon>
        <taxon>Sulfurimonadaceae</taxon>
        <taxon>Sulfurimonas</taxon>
    </lineage>
</organism>
<feature type="domain" description="Polymerase beta nucleotidyltransferase" evidence="1">
    <location>
        <begin position="4"/>
        <end position="96"/>
    </location>
</feature>
<keyword evidence="2" id="KW-0808">Transferase</keyword>
<sequence length="140" mass="16614">MLIEQIKNILQKYEVIENALLFGSYANNQQHKMSDIDIAVQTTKELDLFEMGEIISDLETQLNNKIDFIILNELYKNSPLLAYNIYLNHIPVFIHNHKKYNIFKENSMHYYFDFKHIIDEQNETFKQRILDGNIAKTQTA</sequence>
<dbReference type="NCBIfam" id="NF047752">
    <property type="entry name" value="MntA_antitoxin"/>
    <property type="match status" value="1"/>
</dbReference>
<dbReference type="GO" id="GO:0016740">
    <property type="term" value="F:transferase activity"/>
    <property type="evidence" value="ECO:0007669"/>
    <property type="project" value="UniProtKB-KW"/>
</dbReference>
<evidence type="ECO:0000313" key="3">
    <source>
        <dbReference type="Proteomes" id="UP000593719"/>
    </source>
</evidence>
<accession>A0A7M1B3I7</accession>
<gene>
    <name evidence="2" type="ORF">FJR45_10190</name>
</gene>
<evidence type="ECO:0000259" key="1">
    <source>
        <dbReference type="Pfam" id="PF18765"/>
    </source>
</evidence>
<dbReference type="InterPro" id="IPR043519">
    <property type="entry name" value="NT_sf"/>
</dbReference>
<dbReference type="AlphaFoldDB" id="A0A7M1B3I7"/>
<keyword evidence="3" id="KW-1185">Reference proteome</keyword>
<dbReference type="Proteomes" id="UP000593719">
    <property type="component" value="Chromosome"/>
</dbReference>
<dbReference type="CDD" id="cd05403">
    <property type="entry name" value="NT_KNTase_like"/>
    <property type="match status" value="1"/>
</dbReference>
<dbReference type="Gene3D" id="3.30.460.10">
    <property type="entry name" value="Beta Polymerase, domain 2"/>
    <property type="match status" value="1"/>
</dbReference>
<dbReference type="PANTHER" id="PTHR43852">
    <property type="entry name" value="NUCLEOTIDYLTRANSFERASE"/>
    <property type="match status" value="1"/>
</dbReference>